<name>A0A133VQW9_9EURY</name>
<sequence length="68" mass="7886">MGFVVYVDDSEDYAKVHKESCELYQERDEDEIDTIHWKSGFETMKEALNYAQKTGKSKVRTCGSCIKN</sequence>
<keyword evidence="2" id="KW-1185">Reference proteome</keyword>
<dbReference type="Proteomes" id="UP000070175">
    <property type="component" value="Unassembled WGS sequence"/>
</dbReference>
<dbReference type="EMBL" id="LHYJ01000002">
    <property type="protein sequence ID" value="KXB08811.1"/>
    <property type="molecule type" value="Genomic_DNA"/>
</dbReference>
<evidence type="ECO:0000313" key="2">
    <source>
        <dbReference type="Proteomes" id="UP000070175"/>
    </source>
</evidence>
<organism evidence="1 2">
    <name type="scientific">candidate division MSBL1 archaeon SCGC-AAA382N08</name>
    <dbReference type="NCBI Taxonomy" id="1698285"/>
    <lineage>
        <taxon>Archaea</taxon>
        <taxon>Methanobacteriati</taxon>
        <taxon>Methanobacteriota</taxon>
        <taxon>candidate division MSBL1</taxon>
    </lineage>
</organism>
<gene>
    <name evidence="1" type="ORF">AKJ56_00315</name>
</gene>
<protein>
    <submittedName>
        <fullName evidence="1">Uncharacterized protein</fullName>
    </submittedName>
</protein>
<evidence type="ECO:0000313" key="1">
    <source>
        <dbReference type="EMBL" id="KXB08811.1"/>
    </source>
</evidence>
<dbReference type="AlphaFoldDB" id="A0A133VQW9"/>
<accession>A0A133VQW9</accession>
<comment type="caution">
    <text evidence="1">The sequence shown here is derived from an EMBL/GenBank/DDBJ whole genome shotgun (WGS) entry which is preliminary data.</text>
</comment>
<reference evidence="1 2" key="1">
    <citation type="journal article" date="2016" name="Sci. Rep.">
        <title>Metabolic traits of an uncultured archaeal lineage -MSBL1- from brine pools of the Red Sea.</title>
        <authorList>
            <person name="Mwirichia R."/>
            <person name="Alam I."/>
            <person name="Rashid M."/>
            <person name="Vinu M."/>
            <person name="Ba-Alawi W."/>
            <person name="Anthony Kamau A."/>
            <person name="Kamanda Ngugi D."/>
            <person name="Goker M."/>
            <person name="Klenk H.P."/>
            <person name="Bajic V."/>
            <person name="Stingl U."/>
        </authorList>
    </citation>
    <scope>NUCLEOTIDE SEQUENCE [LARGE SCALE GENOMIC DNA]</scope>
    <source>
        <strain evidence="1">SCGC-AAA382N08</strain>
    </source>
</reference>
<proteinExistence type="predicted"/>